<dbReference type="SUPFAM" id="SSF52058">
    <property type="entry name" value="L domain-like"/>
    <property type="match status" value="1"/>
</dbReference>
<dbReference type="InterPro" id="IPR025875">
    <property type="entry name" value="Leu-rich_rpt_4"/>
</dbReference>
<dbReference type="SMART" id="SM00365">
    <property type="entry name" value="LRR_SD22"/>
    <property type="match status" value="3"/>
</dbReference>
<evidence type="ECO:0000256" key="1">
    <source>
        <dbReference type="ARBA" id="ARBA00022614"/>
    </source>
</evidence>
<dbReference type="InterPro" id="IPR003591">
    <property type="entry name" value="Leu-rich_rpt_typical-subtyp"/>
</dbReference>
<feature type="non-terminal residue" evidence="3">
    <location>
        <position position="1"/>
    </location>
</feature>
<dbReference type="InterPro" id="IPR050836">
    <property type="entry name" value="SDS22/Internalin_LRR"/>
</dbReference>
<dbReference type="Gene3D" id="2.60.40.2810">
    <property type="match status" value="1"/>
</dbReference>
<dbReference type="InterPro" id="IPR001611">
    <property type="entry name" value="Leu-rich_rpt"/>
</dbReference>
<protein>
    <recommendedName>
        <fullName evidence="4">Cadherin domain-containing protein</fullName>
    </recommendedName>
</protein>
<accession>A0A0F9C5G7</accession>
<dbReference type="SMART" id="SM00369">
    <property type="entry name" value="LRR_TYP"/>
    <property type="match status" value="4"/>
</dbReference>
<proteinExistence type="predicted"/>
<dbReference type="PANTHER" id="PTHR46652">
    <property type="entry name" value="LEUCINE-RICH REPEAT AND IQ DOMAIN-CONTAINING PROTEIN 1-RELATED"/>
    <property type="match status" value="1"/>
</dbReference>
<dbReference type="Pfam" id="PF17963">
    <property type="entry name" value="Big_9"/>
    <property type="match status" value="1"/>
</dbReference>
<comment type="caution">
    <text evidence="3">The sequence shown here is derived from an EMBL/GenBank/DDBJ whole genome shotgun (WGS) entry which is preliminary data.</text>
</comment>
<gene>
    <name evidence="3" type="ORF">LCGC14_2444320</name>
</gene>
<feature type="non-terminal residue" evidence="3">
    <location>
        <position position="518"/>
    </location>
</feature>
<dbReference type="Gene3D" id="3.80.10.10">
    <property type="entry name" value="Ribonuclease Inhibitor"/>
    <property type="match status" value="2"/>
</dbReference>
<dbReference type="PANTHER" id="PTHR46652:SF3">
    <property type="entry name" value="LEUCINE-RICH REPEAT-CONTAINING PROTEIN 9"/>
    <property type="match status" value="1"/>
</dbReference>
<dbReference type="Gene3D" id="2.60.40.10">
    <property type="entry name" value="Immunoglobulins"/>
    <property type="match status" value="1"/>
</dbReference>
<dbReference type="EMBL" id="LAZR01037690">
    <property type="protein sequence ID" value="KKL21552.1"/>
    <property type="molecule type" value="Genomic_DNA"/>
</dbReference>
<organism evidence="3">
    <name type="scientific">marine sediment metagenome</name>
    <dbReference type="NCBI Taxonomy" id="412755"/>
    <lineage>
        <taxon>unclassified sequences</taxon>
        <taxon>metagenomes</taxon>
        <taxon>ecological metagenomes</taxon>
    </lineage>
</organism>
<evidence type="ECO:0008006" key="4">
    <source>
        <dbReference type="Google" id="ProtNLM"/>
    </source>
</evidence>
<dbReference type="InterPro" id="IPR013783">
    <property type="entry name" value="Ig-like_fold"/>
</dbReference>
<evidence type="ECO:0000256" key="2">
    <source>
        <dbReference type="ARBA" id="ARBA00022737"/>
    </source>
</evidence>
<keyword evidence="2" id="KW-0677">Repeat</keyword>
<sequence length="518" mass="54212">TNSGSFSYTIADNNNNVSVAATVSIAVSAVNDAPVASGDTGVVSEGTVVNLNVAANDSDADDGLDLSSINIVAVPVNGSFVVNVDGTVSYSHDGGETISDSFTYTINDASGATSNQATVNLTVNPVNDAAVVTITSPLEGEIFDLGQGITFVGTASDSEDGDLASSIEWRSDIDGVIGSGGIANVSALSGGIHSITASVVDSDGLLSSHNISITITRIQVSSLTFADPNLGICVFDEAVRLGYIYADEFTSLSCNAMNIADATGLGSLTNLQTLSLTGNQLTGIDASALVNLRYLYLADNRMVATTSIQGLSSLSHLIHLGLNNNQLSYVDLTGLTNLNQLTLDGNELVVASGMSDLINLASLHLNDNQLIDVLPLQYLTSLMVLSLEGNDSLGCDQLDALEVSLSDTGIFRPLHCLQVSDLFLGNTGLDQCVNDAAAINVWLYTDEITSLQCAGYGIAALYGIEKLRNLKYVDLSSNDLIVIKPLYSLDKLLSVDLKENNDIFCAQLDTLQNLHSDT</sequence>
<keyword evidence="1" id="KW-0433">Leucine-rich repeat</keyword>
<dbReference type="Pfam" id="PF12799">
    <property type="entry name" value="LRR_4"/>
    <property type="match status" value="1"/>
</dbReference>
<evidence type="ECO:0000313" key="3">
    <source>
        <dbReference type="EMBL" id="KKL21552.1"/>
    </source>
</evidence>
<reference evidence="3" key="1">
    <citation type="journal article" date="2015" name="Nature">
        <title>Complex archaea that bridge the gap between prokaryotes and eukaryotes.</title>
        <authorList>
            <person name="Spang A."/>
            <person name="Saw J.H."/>
            <person name="Jorgensen S.L."/>
            <person name="Zaremba-Niedzwiedzka K."/>
            <person name="Martijn J."/>
            <person name="Lind A.E."/>
            <person name="van Eijk R."/>
            <person name="Schleper C."/>
            <person name="Guy L."/>
            <person name="Ettema T.J."/>
        </authorList>
    </citation>
    <scope>NUCLEOTIDE SEQUENCE</scope>
</reference>
<dbReference type="AlphaFoldDB" id="A0A0F9C5G7"/>
<dbReference type="PROSITE" id="PS51450">
    <property type="entry name" value="LRR"/>
    <property type="match status" value="3"/>
</dbReference>
<dbReference type="InterPro" id="IPR032675">
    <property type="entry name" value="LRR_dom_sf"/>
</dbReference>
<name>A0A0F9C5G7_9ZZZZ</name>